<dbReference type="AlphaFoldDB" id="A0A9K3PRA0"/>
<dbReference type="InterPro" id="IPR003323">
    <property type="entry name" value="OTU_dom"/>
</dbReference>
<reference evidence="3" key="1">
    <citation type="journal article" date="2021" name="Sci. Rep.">
        <title>Diploid genomic architecture of Nitzschia inconspicua, an elite biomass production diatom.</title>
        <authorList>
            <person name="Oliver A."/>
            <person name="Podell S."/>
            <person name="Pinowska A."/>
            <person name="Traller J.C."/>
            <person name="Smith S.R."/>
            <person name="McClure R."/>
            <person name="Beliaev A."/>
            <person name="Bohutskyi P."/>
            <person name="Hill E.A."/>
            <person name="Rabines A."/>
            <person name="Zheng H."/>
            <person name="Allen L.Z."/>
            <person name="Kuo A."/>
            <person name="Grigoriev I.V."/>
            <person name="Allen A.E."/>
            <person name="Hazlebeck D."/>
            <person name="Allen E.E."/>
        </authorList>
    </citation>
    <scope>NUCLEOTIDE SEQUENCE</scope>
    <source>
        <strain evidence="3">Hildebrandi</strain>
    </source>
</reference>
<dbReference type="OrthoDB" id="18915at2759"/>
<evidence type="ECO:0000313" key="4">
    <source>
        <dbReference type="Proteomes" id="UP000693970"/>
    </source>
</evidence>
<name>A0A9K3PRA0_9STRA</name>
<proteinExistence type="predicted"/>
<protein>
    <submittedName>
        <fullName evidence="3">Peptidase C26 family protein</fullName>
    </submittedName>
</protein>
<dbReference type="InterPro" id="IPR019400">
    <property type="entry name" value="Peptidase_C65_otubain"/>
</dbReference>
<evidence type="ECO:0000256" key="1">
    <source>
        <dbReference type="SAM" id="MobiDB-lite"/>
    </source>
</evidence>
<reference evidence="3" key="2">
    <citation type="submission" date="2021-04" db="EMBL/GenBank/DDBJ databases">
        <authorList>
            <person name="Podell S."/>
        </authorList>
    </citation>
    <scope>NUCLEOTIDE SEQUENCE</scope>
    <source>
        <strain evidence="3">Hildebrandi</strain>
    </source>
</reference>
<dbReference type="PROSITE" id="PS50802">
    <property type="entry name" value="OTU"/>
    <property type="match status" value="1"/>
</dbReference>
<keyword evidence="4" id="KW-1185">Reference proteome</keyword>
<evidence type="ECO:0000313" key="3">
    <source>
        <dbReference type="EMBL" id="KAG7356787.1"/>
    </source>
</evidence>
<comment type="caution">
    <text evidence="3">The sequence shown here is derived from an EMBL/GenBank/DDBJ whole genome shotgun (WGS) entry which is preliminary data.</text>
</comment>
<gene>
    <name evidence="3" type="ORF">IV203_001473</name>
</gene>
<dbReference type="GO" id="GO:0005634">
    <property type="term" value="C:nucleus"/>
    <property type="evidence" value="ECO:0007669"/>
    <property type="project" value="TreeGrafter"/>
</dbReference>
<dbReference type="GO" id="GO:0004843">
    <property type="term" value="F:cysteine-type deubiquitinase activity"/>
    <property type="evidence" value="ECO:0007669"/>
    <property type="project" value="TreeGrafter"/>
</dbReference>
<dbReference type="PANTHER" id="PTHR12931">
    <property type="entry name" value="UBIQUITIN THIOLESTERASE PROTEIN OTUB"/>
    <property type="match status" value="1"/>
</dbReference>
<accession>A0A9K3PRA0</accession>
<dbReference type="PANTHER" id="PTHR12931:SF15">
    <property type="entry name" value="UBIQUITIN THIOESTERASE OTUBAIN-LIKE"/>
    <property type="match status" value="1"/>
</dbReference>
<feature type="compositionally biased region" description="Low complexity" evidence="1">
    <location>
        <begin position="1"/>
        <end position="17"/>
    </location>
</feature>
<dbReference type="GO" id="GO:0071108">
    <property type="term" value="P:protein K48-linked deubiquitination"/>
    <property type="evidence" value="ECO:0007669"/>
    <property type="project" value="TreeGrafter"/>
</dbReference>
<organism evidence="3 4">
    <name type="scientific">Nitzschia inconspicua</name>
    <dbReference type="NCBI Taxonomy" id="303405"/>
    <lineage>
        <taxon>Eukaryota</taxon>
        <taxon>Sar</taxon>
        <taxon>Stramenopiles</taxon>
        <taxon>Ochrophyta</taxon>
        <taxon>Bacillariophyta</taxon>
        <taxon>Bacillariophyceae</taxon>
        <taxon>Bacillariophycidae</taxon>
        <taxon>Bacillariales</taxon>
        <taxon>Bacillariaceae</taxon>
        <taxon>Nitzschia</taxon>
    </lineage>
</organism>
<dbReference type="GO" id="GO:0043130">
    <property type="term" value="F:ubiquitin binding"/>
    <property type="evidence" value="ECO:0007669"/>
    <property type="project" value="TreeGrafter"/>
</dbReference>
<dbReference type="CDD" id="cd22749">
    <property type="entry name" value="Otubain_C65"/>
    <property type="match status" value="1"/>
</dbReference>
<sequence length="309" mass="34506">MTVTPESTDTVDSSSSDAGYNPNASSCTAAAAADDAATDTIEEMSHAAKVQKTQDQMNAIAEAIQQSQALTSTPLPIESLLPQYIETNNQYFLLGIDYLTKQYQYLRTTRGDGNCFYRAVWYQLCDMLLNDKDGEGQRLLKFIKEDSMKMATTQGGYDELALEIFYDAMVEFLEALVNGNLTQEQLHEQLTEEGGISEYCTWYSRALTATWCKAHADRFLPYLEEPFEDVAQFCASQIEPVGSEATMVAIVAFAECFRVTVSIEYLDGHAFDPAQGLTNHILGDADASKLQLTLLYRPGHYDILYRKNK</sequence>
<feature type="domain" description="OTU" evidence="2">
    <location>
        <begin position="104"/>
        <end position="307"/>
    </location>
</feature>
<evidence type="ECO:0000259" key="2">
    <source>
        <dbReference type="PROSITE" id="PS50802"/>
    </source>
</evidence>
<dbReference type="EMBL" id="JAGRRH010000015">
    <property type="protein sequence ID" value="KAG7356787.1"/>
    <property type="molecule type" value="Genomic_DNA"/>
</dbReference>
<dbReference type="Pfam" id="PF10275">
    <property type="entry name" value="Peptidase_C65"/>
    <property type="match status" value="1"/>
</dbReference>
<feature type="region of interest" description="Disordered" evidence="1">
    <location>
        <begin position="1"/>
        <end position="24"/>
    </location>
</feature>
<dbReference type="Proteomes" id="UP000693970">
    <property type="component" value="Unassembled WGS sequence"/>
</dbReference>